<dbReference type="OrthoDB" id="5876363at2759"/>
<feature type="domain" description="Peptidase M24" evidence="2">
    <location>
        <begin position="16"/>
        <end position="172"/>
    </location>
</feature>
<dbReference type="InterPro" id="IPR036005">
    <property type="entry name" value="Creatinase/aminopeptidase-like"/>
</dbReference>
<protein>
    <submittedName>
        <fullName evidence="3">Peptidase M24, structural domain-containing protein</fullName>
    </submittedName>
</protein>
<dbReference type="InterPro" id="IPR047113">
    <property type="entry name" value="PA2G4/ARX1"/>
</dbReference>
<name>A0A4P9WD83_9FUNG</name>
<dbReference type="PANTHER" id="PTHR10804">
    <property type="entry name" value="PROTEASE FAMILY M24 METHIONYL AMINOPEPTIDASE, AMINOPEPTIDASE P"/>
    <property type="match status" value="1"/>
</dbReference>
<dbReference type="CDD" id="cd01089">
    <property type="entry name" value="PA2G4-like"/>
    <property type="match status" value="1"/>
</dbReference>
<dbReference type="PRINTS" id="PR00599">
    <property type="entry name" value="MAPEPTIDASE"/>
</dbReference>
<accession>A0A4P9WD83</accession>
<dbReference type="InterPro" id="IPR036390">
    <property type="entry name" value="WH_DNA-bd_sf"/>
</dbReference>
<keyword evidence="4" id="KW-1185">Reference proteome</keyword>
<feature type="non-terminal residue" evidence="3">
    <location>
        <position position="1"/>
    </location>
</feature>
<gene>
    <name evidence="3" type="ORF">BDK51DRAFT_5618</name>
</gene>
<evidence type="ECO:0000313" key="3">
    <source>
        <dbReference type="EMBL" id="RKO89603.1"/>
    </source>
</evidence>
<dbReference type="SUPFAM" id="SSF55920">
    <property type="entry name" value="Creatinase/aminopeptidase"/>
    <property type="match status" value="1"/>
</dbReference>
<evidence type="ECO:0000256" key="1">
    <source>
        <dbReference type="ARBA" id="ARBA00007319"/>
    </source>
</evidence>
<dbReference type="PANTHER" id="PTHR10804:SF11">
    <property type="entry name" value="PROLIFERATION-ASSOCIATED PROTEIN 2G4"/>
    <property type="match status" value="1"/>
</dbReference>
<dbReference type="Pfam" id="PF00557">
    <property type="entry name" value="Peptidase_M24"/>
    <property type="match status" value="1"/>
</dbReference>
<comment type="similarity">
    <text evidence="1">Belongs to the peptidase M24 family.</text>
</comment>
<dbReference type="InterPro" id="IPR000994">
    <property type="entry name" value="Pept_M24"/>
</dbReference>
<dbReference type="EMBL" id="KZ995993">
    <property type="protein sequence ID" value="RKO89603.1"/>
    <property type="molecule type" value="Genomic_DNA"/>
</dbReference>
<evidence type="ECO:0000259" key="2">
    <source>
        <dbReference type="Pfam" id="PF00557"/>
    </source>
</evidence>
<dbReference type="SUPFAM" id="SSF46785">
    <property type="entry name" value="Winged helix' DNA-binding domain"/>
    <property type="match status" value="1"/>
</dbReference>
<dbReference type="AlphaFoldDB" id="A0A4P9WD83"/>
<dbReference type="Gene3D" id="1.10.10.10">
    <property type="entry name" value="Winged helix-like DNA-binding domain superfamily/Winged helix DNA-binding domain"/>
    <property type="match status" value="1"/>
</dbReference>
<dbReference type="Gene3D" id="3.90.230.10">
    <property type="entry name" value="Creatinase/methionine aminopeptidase superfamily"/>
    <property type="match status" value="1"/>
</dbReference>
<proteinExistence type="inferred from homology"/>
<feature type="non-terminal residue" evidence="3">
    <location>
        <position position="328"/>
    </location>
</feature>
<dbReference type="Proteomes" id="UP000269721">
    <property type="component" value="Unassembled WGS sequence"/>
</dbReference>
<evidence type="ECO:0000313" key="4">
    <source>
        <dbReference type="Proteomes" id="UP000269721"/>
    </source>
</evidence>
<reference evidence="4" key="1">
    <citation type="journal article" date="2018" name="Nat. Microbiol.">
        <title>Leveraging single-cell genomics to expand the fungal tree of life.</title>
        <authorList>
            <person name="Ahrendt S.R."/>
            <person name="Quandt C.A."/>
            <person name="Ciobanu D."/>
            <person name="Clum A."/>
            <person name="Salamov A."/>
            <person name="Andreopoulos B."/>
            <person name="Cheng J.F."/>
            <person name="Woyke T."/>
            <person name="Pelin A."/>
            <person name="Henrissat B."/>
            <person name="Reynolds N.K."/>
            <person name="Benny G.L."/>
            <person name="Smith M.E."/>
            <person name="James T.Y."/>
            <person name="Grigoriev I.V."/>
        </authorList>
    </citation>
    <scope>NUCLEOTIDE SEQUENCE [LARGE SCALE GENOMIC DNA]</scope>
</reference>
<dbReference type="InterPro" id="IPR036388">
    <property type="entry name" value="WH-like_DNA-bd_sf"/>
</dbReference>
<organism evidence="3 4">
    <name type="scientific">Blyttiomyces helicus</name>
    <dbReference type="NCBI Taxonomy" id="388810"/>
    <lineage>
        <taxon>Eukaryota</taxon>
        <taxon>Fungi</taxon>
        <taxon>Fungi incertae sedis</taxon>
        <taxon>Chytridiomycota</taxon>
        <taxon>Chytridiomycota incertae sedis</taxon>
        <taxon>Chytridiomycetes</taxon>
        <taxon>Chytridiomycetes incertae sedis</taxon>
        <taxon>Blyttiomyces</taxon>
    </lineage>
</organism>
<sequence length="328" mass="34879">VDANNLLSNADVVNKYHVAADLANEVMKRVLQAVVPGARVVDVCKLGDDLIADLASRIFKKGNKERGIAFPTCLSVNNVIKNNSPLPEDSTHLSAGDLVKIDLGVHIDGYVATLAHTTLINVNGQQPMGGRTADVVCAAYYAAEIAARMIRVGTSSSDITKAIEQVAAAYGCTPVRGSGSPLLKRYISSSSQIIPSSSEDSEGAEPFTILESEVYAIDVLLSTGTGSPRQHPDAARPHILQRDVNVEYPLKLKSARAAVSEASKKFGVFPFPVRTLVEGNPACRIGVQECVSHGVLVAHPVQVEAHGERVAHFKLTVLVLPSGTMRIT</sequence>
<dbReference type="InterPro" id="IPR001714">
    <property type="entry name" value="Pept_M24_MAP"/>
</dbReference>